<dbReference type="SUPFAM" id="SSF52743">
    <property type="entry name" value="Subtilisin-like"/>
    <property type="match status" value="1"/>
</dbReference>
<dbReference type="PROSITE" id="PS00138">
    <property type="entry name" value="SUBTILASE_SER"/>
    <property type="match status" value="1"/>
</dbReference>
<gene>
    <name evidence="9" type="ORF">GFH32_15570</name>
</gene>
<dbReference type="CDD" id="cd07483">
    <property type="entry name" value="Peptidases_S8_Subtilisin_Novo-like"/>
    <property type="match status" value="1"/>
</dbReference>
<dbReference type="InterPro" id="IPR023827">
    <property type="entry name" value="Peptidase_S8_Asp-AS"/>
</dbReference>
<evidence type="ECO:0000313" key="9">
    <source>
        <dbReference type="EMBL" id="QGA27650.1"/>
    </source>
</evidence>
<dbReference type="GO" id="GO:0006508">
    <property type="term" value="P:proteolysis"/>
    <property type="evidence" value="ECO:0007669"/>
    <property type="project" value="UniProtKB-KW"/>
</dbReference>
<feature type="active site" description="Charge relay system" evidence="5">
    <location>
        <position position="71"/>
    </location>
</feature>
<keyword evidence="10" id="KW-1185">Reference proteome</keyword>
<dbReference type="EMBL" id="CP045652">
    <property type="protein sequence ID" value="QGA27650.1"/>
    <property type="molecule type" value="Genomic_DNA"/>
</dbReference>
<dbReference type="Pfam" id="PF00082">
    <property type="entry name" value="Peptidase_S8"/>
    <property type="match status" value="1"/>
</dbReference>
<dbReference type="PRINTS" id="PR00723">
    <property type="entry name" value="SUBTILISIN"/>
</dbReference>
<dbReference type="AlphaFoldDB" id="A0A5Q0QJ04"/>
<dbReference type="PANTHER" id="PTHR43399">
    <property type="entry name" value="SUBTILISIN-RELATED"/>
    <property type="match status" value="1"/>
</dbReference>
<name>A0A5Q0QJ04_9SPHI</name>
<evidence type="ECO:0000256" key="6">
    <source>
        <dbReference type="RuleBase" id="RU003355"/>
    </source>
</evidence>
<evidence type="ECO:0000259" key="8">
    <source>
        <dbReference type="Pfam" id="PF00082"/>
    </source>
</evidence>
<dbReference type="PROSITE" id="PS51892">
    <property type="entry name" value="SUBTILASE"/>
    <property type="match status" value="1"/>
</dbReference>
<dbReference type="InterPro" id="IPR034080">
    <property type="entry name" value="Protease_P7-like_dom"/>
</dbReference>
<comment type="similarity">
    <text evidence="1 5 6">Belongs to the peptidase S8 family.</text>
</comment>
<feature type="active site" description="Charge relay system" evidence="5">
    <location>
        <position position="289"/>
    </location>
</feature>
<dbReference type="Gene3D" id="3.40.50.200">
    <property type="entry name" value="Peptidase S8/S53 domain"/>
    <property type="match status" value="2"/>
</dbReference>
<keyword evidence="3 5" id="KW-0378">Hydrolase</keyword>
<dbReference type="InterPro" id="IPR051048">
    <property type="entry name" value="Peptidase_S8/S53_subtilisin"/>
</dbReference>
<feature type="chain" id="PRO_5024883295" evidence="7">
    <location>
        <begin position="23"/>
        <end position="543"/>
    </location>
</feature>
<evidence type="ECO:0000256" key="5">
    <source>
        <dbReference type="PROSITE-ProRule" id="PRU01240"/>
    </source>
</evidence>
<dbReference type="PROSITE" id="PS00137">
    <property type="entry name" value="SUBTILASE_HIS"/>
    <property type="match status" value="1"/>
</dbReference>
<dbReference type="PANTHER" id="PTHR43399:SF4">
    <property type="entry name" value="CELL WALL-ASSOCIATED PROTEASE"/>
    <property type="match status" value="1"/>
</dbReference>
<dbReference type="InterPro" id="IPR000209">
    <property type="entry name" value="Peptidase_S8/S53_dom"/>
</dbReference>
<dbReference type="InterPro" id="IPR015500">
    <property type="entry name" value="Peptidase_S8_subtilisin-rel"/>
</dbReference>
<evidence type="ECO:0000256" key="1">
    <source>
        <dbReference type="ARBA" id="ARBA00011073"/>
    </source>
</evidence>
<protein>
    <submittedName>
        <fullName evidence="9">S8 family serine peptidase</fullName>
    </submittedName>
</protein>
<evidence type="ECO:0000256" key="7">
    <source>
        <dbReference type="SAM" id="SignalP"/>
    </source>
</evidence>
<evidence type="ECO:0000256" key="3">
    <source>
        <dbReference type="ARBA" id="ARBA00022801"/>
    </source>
</evidence>
<dbReference type="RefSeq" id="WP_153512477.1">
    <property type="nucleotide sequence ID" value="NZ_CP045652.1"/>
</dbReference>
<organism evidence="9 10">
    <name type="scientific">Sphingobacterium zhuxiongii</name>
    <dbReference type="NCBI Taxonomy" id="2662364"/>
    <lineage>
        <taxon>Bacteria</taxon>
        <taxon>Pseudomonadati</taxon>
        <taxon>Bacteroidota</taxon>
        <taxon>Sphingobacteriia</taxon>
        <taxon>Sphingobacteriales</taxon>
        <taxon>Sphingobacteriaceae</taxon>
        <taxon>Sphingobacterium</taxon>
    </lineage>
</organism>
<evidence type="ECO:0000313" key="10">
    <source>
        <dbReference type="Proteomes" id="UP000326921"/>
    </source>
</evidence>
<keyword evidence="2 5" id="KW-0645">Protease</keyword>
<dbReference type="InterPro" id="IPR036852">
    <property type="entry name" value="Peptidase_S8/S53_dom_sf"/>
</dbReference>
<keyword evidence="7" id="KW-0732">Signal</keyword>
<feature type="active site" description="Charge relay system" evidence="5">
    <location>
        <position position="463"/>
    </location>
</feature>
<reference evidence="9 10" key="1">
    <citation type="submission" date="2019-10" db="EMBL/GenBank/DDBJ databases">
        <authorList>
            <person name="Dong K."/>
        </authorList>
    </citation>
    <scope>NUCLEOTIDE SEQUENCE [LARGE SCALE GENOMIC DNA]</scope>
    <source>
        <strain evidence="10">dk4302</strain>
    </source>
</reference>
<feature type="domain" description="Peptidase S8/S53" evidence="8">
    <location>
        <begin position="65"/>
        <end position="501"/>
    </location>
</feature>
<dbReference type="InterPro" id="IPR023828">
    <property type="entry name" value="Peptidase_S8_Ser-AS"/>
</dbReference>
<feature type="signal peptide" evidence="7">
    <location>
        <begin position="1"/>
        <end position="22"/>
    </location>
</feature>
<keyword evidence="4 5" id="KW-0720">Serine protease</keyword>
<evidence type="ECO:0000256" key="4">
    <source>
        <dbReference type="ARBA" id="ARBA00022825"/>
    </source>
</evidence>
<dbReference type="KEGG" id="sphe:GFH32_15570"/>
<dbReference type="InterPro" id="IPR022398">
    <property type="entry name" value="Peptidase_S8_His-AS"/>
</dbReference>
<accession>A0A5Q0QJ04</accession>
<dbReference type="PROSITE" id="PS00136">
    <property type="entry name" value="SUBTILASE_ASP"/>
    <property type="match status" value="1"/>
</dbReference>
<sequence>MHKTNKLLCYLAFGILPTLGFAQEKQDKDAPPANWYNLDFQKDGVMGISTEKAYELLKGRKSTPVVVAVLDSGVDIKHEDLKDVLWTNPKEIPGNGKDDDGNGYIDDIHGWNFLGNANGENVVYDNLEVTRLIRLYEPKYISVLPTTPLSEKERREFVAYQKMITEYTSKMDEAQFGKLNYVRLKEEFDSILKGLNKEPKDITKADLDNLQTTSDRQKMAIRIAKKEMDKTSFEKFYEDLKEGATYFADQVDYHLNKEYDSRKIIGDNYDDATERNYGNSQVTGPDAEHGTHVAGIIGAKRNNKVGVNGVADNIQIMTVRNVPNGDERDKDVANAIRYAVDNGARVINMSFGKGYVYNKKTVDEAIKYAATKDVLLVHAAGNDSKDNDIVKNYPMKYYTDSLDAVVGEAKNWITVGATGWKVDGDLLAEFSNYGYRSVDVFAPGVKINSTVPGSKYKDQQGTSMASPVVAGLAALIRSYYPELSAEQVKDVILKSVTKVDQKVKIKSETGSKRVYLDEISVSGGIVNAYKAVVEANKLSPKKK</sequence>
<proteinExistence type="inferred from homology"/>
<evidence type="ECO:0000256" key="2">
    <source>
        <dbReference type="ARBA" id="ARBA00022670"/>
    </source>
</evidence>
<dbReference type="GO" id="GO:0004252">
    <property type="term" value="F:serine-type endopeptidase activity"/>
    <property type="evidence" value="ECO:0007669"/>
    <property type="project" value="UniProtKB-UniRule"/>
</dbReference>
<dbReference type="Proteomes" id="UP000326921">
    <property type="component" value="Chromosome"/>
</dbReference>